<feature type="transmembrane region" description="Helical" evidence="1">
    <location>
        <begin position="15"/>
        <end position="39"/>
    </location>
</feature>
<comment type="caution">
    <text evidence="2">The sequence shown here is derived from an EMBL/GenBank/DDBJ whole genome shotgun (WGS) entry which is preliminary data.</text>
</comment>
<name>A0A0G1NDI5_9BACT</name>
<keyword evidence="1" id="KW-0812">Transmembrane</keyword>
<reference evidence="2 3" key="1">
    <citation type="journal article" date="2015" name="Nature">
        <title>rRNA introns, odd ribosomes, and small enigmatic genomes across a large radiation of phyla.</title>
        <authorList>
            <person name="Brown C.T."/>
            <person name="Hug L.A."/>
            <person name="Thomas B.C."/>
            <person name="Sharon I."/>
            <person name="Castelle C.J."/>
            <person name="Singh A."/>
            <person name="Wilkins M.J."/>
            <person name="Williams K.H."/>
            <person name="Banfield J.F."/>
        </authorList>
    </citation>
    <scope>NUCLEOTIDE SEQUENCE [LARGE SCALE GENOMIC DNA]</scope>
</reference>
<feature type="non-terminal residue" evidence="2">
    <location>
        <position position="106"/>
    </location>
</feature>
<proteinExistence type="predicted"/>
<keyword evidence="1" id="KW-1133">Transmembrane helix</keyword>
<evidence type="ECO:0000256" key="1">
    <source>
        <dbReference type="SAM" id="Phobius"/>
    </source>
</evidence>
<dbReference type="Proteomes" id="UP000033966">
    <property type="component" value="Unassembled WGS sequence"/>
</dbReference>
<evidence type="ECO:0000313" key="3">
    <source>
        <dbReference type="Proteomes" id="UP000033966"/>
    </source>
</evidence>
<dbReference type="EMBL" id="LCKF01000017">
    <property type="protein sequence ID" value="KKT91162.1"/>
    <property type="molecule type" value="Genomic_DNA"/>
</dbReference>
<keyword evidence="1" id="KW-0472">Membrane</keyword>
<sequence length="106" mass="12582">MAGSIQRNNIHAKEILLTVAKTGIIIVATTSPFFLSAFIKEYFKHLSQKQKQARRRVLYELERRKYLSFDENKDGTMTIKLTHQGKLVVRRYNLEEMQIRKPKKWD</sequence>
<gene>
    <name evidence="2" type="ORF">UW92_C0017G0015</name>
</gene>
<evidence type="ECO:0000313" key="2">
    <source>
        <dbReference type="EMBL" id="KKT91162.1"/>
    </source>
</evidence>
<protein>
    <submittedName>
        <fullName evidence="2">Uncharacterized protein</fullName>
    </submittedName>
</protein>
<dbReference type="AlphaFoldDB" id="A0A0G1NDI5"/>
<accession>A0A0G1NDI5</accession>
<organism evidence="2 3">
    <name type="scientific">Candidatus Jorgensenbacteria bacterium GW2011_GWA2_45_13</name>
    <dbReference type="NCBI Taxonomy" id="1618662"/>
    <lineage>
        <taxon>Bacteria</taxon>
        <taxon>Candidatus Joergenseniibacteriota</taxon>
    </lineage>
</organism>